<sequence>MKKLPTIDMVKTGEKIEYLRKARGFTVSELQDCLGFNTPQSIYKWQKGKVVPTIDHLVALSSLFGVTIDEIIIIESNAV</sequence>
<dbReference type="CDD" id="cd00093">
    <property type="entry name" value="HTH_XRE"/>
    <property type="match status" value="1"/>
</dbReference>
<gene>
    <name evidence="2" type="ORF">GCWU0000282_000972</name>
</gene>
<dbReference type="AlphaFoldDB" id="V2ZA52"/>
<evidence type="ECO:0000313" key="3">
    <source>
        <dbReference type="Proteomes" id="UP000018227"/>
    </source>
</evidence>
<dbReference type="SUPFAM" id="SSF47413">
    <property type="entry name" value="lambda repressor-like DNA-binding domains"/>
    <property type="match status" value="1"/>
</dbReference>
<comment type="caution">
    <text evidence="2">The sequence shown here is derived from an EMBL/GenBank/DDBJ whole genome shotgun (WGS) entry which is preliminary data.</text>
</comment>
<dbReference type="SMART" id="SM00530">
    <property type="entry name" value="HTH_XRE"/>
    <property type="match status" value="1"/>
</dbReference>
<dbReference type="OrthoDB" id="2044565at2"/>
<dbReference type="Gene3D" id="1.10.260.40">
    <property type="entry name" value="lambda repressor-like DNA-binding domains"/>
    <property type="match status" value="1"/>
</dbReference>
<keyword evidence="2" id="KW-0238">DNA-binding</keyword>
<organism evidence="2 3">
    <name type="scientific">Catonella morbi ATCC 51271</name>
    <dbReference type="NCBI Taxonomy" id="592026"/>
    <lineage>
        <taxon>Bacteria</taxon>
        <taxon>Bacillati</taxon>
        <taxon>Bacillota</taxon>
        <taxon>Clostridia</taxon>
        <taxon>Lachnospirales</taxon>
        <taxon>Lachnospiraceae</taxon>
        <taxon>Catonella</taxon>
    </lineage>
</organism>
<name>V2ZA52_9FIRM</name>
<dbReference type="RefSeq" id="WP_023353854.1">
    <property type="nucleotide sequence ID" value="NZ_KI535367.1"/>
</dbReference>
<protein>
    <submittedName>
        <fullName evidence="2">DNA-binding helix-turn-helix protein</fullName>
    </submittedName>
</protein>
<dbReference type="GO" id="GO:0003677">
    <property type="term" value="F:DNA binding"/>
    <property type="evidence" value="ECO:0007669"/>
    <property type="project" value="UniProtKB-KW"/>
</dbReference>
<dbReference type="PROSITE" id="PS50943">
    <property type="entry name" value="HTH_CROC1"/>
    <property type="match status" value="1"/>
</dbReference>
<accession>V2ZA52</accession>
<dbReference type="EMBL" id="ACIL03000007">
    <property type="protein sequence ID" value="ESL03805.1"/>
    <property type="molecule type" value="Genomic_DNA"/>
</dbReference>
<proteinExistence type="predicted"/>
<dbReference type="InterPro" id="IPR001387">
    <property type="entry name" value="Cro/C1-type_HTH"/>
</dbReference>
<dbReference type="HOGENOM" id="CLU_159840_1_0_9"/>
<dbReference type="Pfam" id="PF01381">
    <property type="entry name" value="HTH_3"/>
    <property type="match status" value="1"/>
</dbReference>
<dbReference type="Proteomes" id="UP000018227">
    <property type="component" value="Unassembled WGS sequence"/>
</dbReference>
<dbReference type="STRING" id="592026.GCWU0000282_000972"/>
<dbReference type="eggNOG" id="COG1396">
    <property type="taxonomic scope" value="Bacteria"/>
</dbReference>
<dbReference type="InterPro" id="IPR010982">
    <property type="entry name" value="Lambda_DNA-bd_dom_sf"/>
</dbReference>
<reference evidence="2 3" key="1">
    <citation type="submission" date="2013-06" db="EMBL/GenBank/DDBJ databases">
        <authorList>
            <person name="Weinstock G."/>
            <person name="Sodergren E."/>
            <person name="Clifton S."/>
            <person name="Fulton L."/>
            <person name="Fulton B."/>
            <person name="Courtney L."/>
            <person name="Fronick C."/>
            <person name="Harrison M."/>
            <person name="Strong C."/>
            <person name="Farmer C."/>
            <person name="Delahaunty K."/>
            <person name="Markovic C."/>
            <person name="Hall O."/>
            <person name="Minx P."/>
            <person name="Tomlinson C."/>
            <person name="Mitreva M."/>
            <person name="Nelson J."/>
            <person name="Hou S."/>
            <person name="Wollam A."/>
            <person name="Pepin K.H."/>
            <person name="Johnson M."/>
            <person name="Bhonagiri V."/>
            <person name="Nash W.E."/>
            <person name="Warren W."/>
            <person name="Chinwalla A."/>
            <person name="Mardis E.R."/>
            <person name="Wilson R.K."/>
        </authorList>
    </citation>
    <scope>NUCLEOTIDE SEQUENCE [LARGE SCALE GENOMIC DNA]</scope>
    <source>
        <strain evidence="2 3">ATCC 51271</strain>
    </source>
</reference>
<evidence type="ECO:0000313" key="2">
    <source>
        <dbReference type="EMBL" id="ESL03805.1"/>
    </source>
</evidence>
<evidence type="ECO:0000259" key="1">
    <source>
        <dbReference type="PROSITE" id="PS50943"/>
    </source>
</evidence>
<feature type="domain" description="HTH cro/C1-type" evidence="1">
    <location>
        <begin position="16"/>
        <end position="71"/>
    </location>
</feature>
<keyword evidence="3" id="KW-1185">Reference proteome</keyword>